<dbReference type="EMBL" id="JWZX01002744">
    <property type="protein sequence ID" value="KOO27222.1"/>
    <property type="molecule type" value="Genomic_DNA"/>
</dbReference>
<dbReference type="AlphaFoldDB" id="A0A0M0JLK8"/>
<dbReference type="GO" id="GO:0022857">
    <property type="term" value="F:transmembrane transporter activity"/>
    <property type="evidence" value="ECO:0007669"/>
    <property type="project" value="InterPro"/>
</dbReference>
<dbReference type="OrthoDB" id="196650at2759"/>
<evidence type="ECO:0000256" key="1">
    <source>
        <dbReference type="ARBA" id="ARBA00004141"/>
    </source>
</evidence>
<evidence type="ECO:0000313" key="7">
    <source>
        <dbReference type="EMBL" id="KOO27222.1"/>
    </source>
</evidence>
<feature type="transmembrane region" description="Helical" evidence="6">
    <location>
        <begin position="204"/>
        <end position="224"/>
    </location>
</feature>
<dbReference type="InterPro" id="IPR036259">
    <property type="entry name" value="MFS_trans_sf"/>
</dbReference>
<keyword evidence="2 6" id="KW-0812">Transmembrane</keyword>
<evidence type="ECO:0000256" key="2">
    <source>
        <dbReference type="ARBA" id="ARBA00022692"/>
    </source>
</evidence>
<feature type="compositionally biased region" description="Low complexity" evidence="5">
    <location>
        <begin position="1"/>
        <end position="11"/>
    </location>
</feature>
<dbReference type="SUPFAM" id="SSF103473">
    <property type="entry name" value="MFS general substrate transporter"/>
    <property type="match status" value="1"/>
</dbReference>
<evidence type="ECO:0000256" key="5">
    <source>
        <dbReference type="SAM" id="MobiDB-lite"/>
    </source>
</evidence>
<keyword evidence="4 6" id="KW-0472">Membrane</keyword>
<dbReference type="Gene3D" id="1.20.1250.20">
    <property type="entry name" value="MFS general substrate transporter like domains"/>
    <property type="match status" value="1"/>
</dbReference>
<reference evidence="8" key="1">
    <citation type="journal article" date="2015" name="PLoS Genet.">
        <title>Genome Sequence and Transcriptome Analyses of Chrysochromulina tobin: Metabolic Tools for Enhanced Algal Fitness in the Prominent Order Prymnesiales (Haptophyceae).</title>
        <authorList>
            <person name="Hovde B.T."/>
            <person name="Deodato C.R."/>
            <person name="Hunsperger H.M."/>
            <person name="Ryken S.A."/>
            <person name="Yost W."/>
            <person name="Jha R.K."/>
            <person name="Patterson J."/>
            <person name="Monnat R.J. Jr."/>
            <person name="Barlow S.B."/>
            <person name="Starkenburg S.R."/>
            <person name="Cattolico R.A."/>
        </authorList>
    </citation>
    <scope>NUCLEOTIDE SEQUENCE</scope>
    <source>
        <strain evidence="8">CCMP291</strain>
    </source>
</reference>
<protein>
    <submittedName>
        <fullName evidence="7">Uncharacterized protein</fullName>
    </submittedName>
</protein>
<feature type="transmembrane region" description="Helical" evidence="6">
    <location>
        <begin position="417"/>
        <end position="436"/>
    </location>
</feature>
<comment type="subcellular location">
    <subcellularLocation>
        <location evidence="1">Membrane</location>
        <topology evidence="1">Multi-pass membrane protein</topology>
    </subcellularLocation>
</comment>
<proteinExistence type="predicted"/>
<evidence type="ECO:0000256" key="4">
    <source>
        <dbReference type="ARBA" id="ARBA00023136"/>
    </source>
</evidence>
<feature type="transmembrane region" description="Helical" evidence="6">
    <location>
        <begin position="42"/>
        <end position="62"/>
    </location>
</feature>
<evidence type="ECO:0000256" key="3">
    <source>
        <dbReference type="ARBA" id="ARBA00022989"/>
    </source>
</evidence>
<feature type="region of interest" description="Disordered" evidence="5">
    <location>
        <begin position="1"/>
        <end position="23"/>
    </location>
</feature>
<dbReference type="Proteomes" id="UP000037460">
    <property type="component" value="Unassembled WGS sequence"/>
</dbReference>
<dbReference type="PANTHER" id="PTHR23507:SF1">
    <property type="entry name" value="FI18259P1-RELATED"/>
    <property type="match status" value="1"/>
</dbReference>
<evidence type="ECO:0000256" key="6">
    <source>
        <dbReference type="SAM" id="Phobius"/>
    </source>
</evidence>
<keyword evidence="3 6" id="KW-1133">Transmembrane helix</keyword>
<organism evidence="7 8">
    <name type="scientific">Chrysochromulina tobinii</name>
    <dbReference type="NCBI Taxonomy" id="1460289"/>
    <lineage>
        <taxon>Eukaryota</taxon>
        <taxon>Haptista</taxon>
        <taxon>Haptophyta</taxon>
        <taxon>Prymnesiophyceae</taxon>
        <taxon>Prymnesiales</taxon>
        <taxon>Chrysochromulinaceae</taxon>
        <taxon>Chrysochromulina</taxon>
    </lineage>
</organism>
<keyword evidence="8" id="KW-1185">Reference proteome</keyword>
<sequence>MSSSPVSVVPSLAKERRTRGGGRLHSTFRSTLVDAKPEANQAVILAAVFLQVAQFGIIAQALPAGLMQRSGGALAAERLGHLGSANAMARLVLIPTCGHLVDVVGPKPLLLLAPAVATLARGCVYFTSAYAPGVSITMELISAFVTSLTTMIWWMANRAMLADHFGHDTTLLATMLSRVAATIGLSHCIASLVGGYLTAIRPPLAYGASACVSVALVLLCFFGIPESERRPKSAPAGRVWAMTNPFVFLNGFKRGSLSVLFTLLVMLQEFVKPISSARDGIWQVIAREHRGWSAAQCGQFASVTSLAQMGGNLLTQPVLGLVGARGFTIGSNAMSVLACLLYSWPTPASLAIVPQALGTGGAQALTARLTTLGKSLGISNGQLAAEYQSLNAAVSMVAPLVYASFFRLGADRGLPSLPLYCSIAAHAITVLLALSIPSSFWTQKRQAE</sequence>
<dbReference type="InterPro" id="IPR011701">
    <property type="entry name" value="MFS"/>
</dbReference>
<comment type="caution">
    <text evidence="7">The sequence shown here is derived from an EMBL/GenBank/DDBJ whole genome shotgun (WGS) entry which is preliminary data.</text>
</comment>
<accession>A0A0M0JLK8</accession>
<dbReference type="PANTHER" id="PTHR23507">
    <property type="entry name" value="ZGC:174356"/>
    <property type="match status" value="1"/>
</dbReference>
<dbReference type="Pfam" id="PF07690">
    <property type="entry name" value="MFS_1"/>
    <property type="match status" value="1"/>
</dbReference>
<feature type="transmembrane region" description="Helical" evidence="6">
    <location>
        <begin position="136"/>
        <end position="156"/>
    </location>
</feature>
<dbReference type="GO" id="GO:0016020">
    <property type="term" value="C:membrane"/>
    <property type="evidence" value="ECO:0007669"/>
    <property type="project" value="UniProtKB-SubCell"/>
</dbReference>
<gene>
    <name evidence="7" type="ORF">Ctob_003793</name>
</gene>
<feature type="transmembrane region" description="Helical" evidence="6">
    <location>
        <begin position="176"/>
        <end position="198"/>
    </location>
</feature>
<name>A0A0M0JLK8_9EUKA</name>
<evidence type="ECO:0000313" key="8">
    <source>
        <dbReference type="Proteomes" id="UP000037460"/>
    </source>
</evidence>